<accession>A0A6C0FAY0</accession>
<organism evidence="1">
    <name type="scientific">viral metagenome</name>
    <dbReference type="NCBI Taxonomy" id="1070528"/>
    <lineage>
        <taxon>unclassified sequences</taxon>
        <taxon>metagenomes</taxon>
        <taxon>organismal metagenomes</taxon>
    </lineage>
</organism>
<dbReference type="EMBL" id="MN738838">
    <property type="protein sequence ID" value="QHT39007.1"/>
    <property type="molecule type" value="Genomic_DNA"/>
</dbReference>
<reference evidence="1" key="1">
    <citation type="journal article" date="2020" name="Nature">
        <title>Giant virus diversity and host interactions through global metagenomics.</title>
        <authorList>
            <person name="Schulz F."/>
            <person name="Roux S."/>
            <person name="Paez-Espino D."/>
            <person name="Jungbluth S."/>
            <person name="Walsh D.A."/>
            <person name="Denef V.J."/>
            <person name="McMahon K.D."/>
            <person name="Konstantinidis K.T."/>
            <person name="Eloe-Fadrosh E.A."/>
            <person name="Kyrpides N.C."/>
            <person name="Woyke T."/>
        </authorList>
    </citation>
    <scope>NUCLEOTIDE SEQUENCE</scope>
    <source>
        <strain evidence="1">GVMAG-S-ERX556126-94</strain>
    </source>
</reference>
<proteinExistence type="predicted"/>
<dbReference type="AlphaFoldDB" id="A0A6C0FAY0"/>
<protein>
    <submittedName>
        <fullName evidence="1">Uncharacterized protein</fullName>
    </submittedName>
</protein>
<evidence type="ECO:0000313" key="1">
    <source>
        <dbReference type="EMBL" id="QHT39007.1"/>
    </source>
</evidence>
<sequence length="50" mass="6467">MYYYLYQNIRRLPSCQKNIFTEDNATRMRMLRNMRRNYIKNIILRLREYE</sequence>
<name>A0A6C0FAY0_9ZZZZ</name>